<dbReference type="RefSeq" id="WP_137318823.1">
    <property type="nucleotide sequence ID" value="NZ_BAABGL010000002.1"/>
</dbReference>
<evidence type="ECO:0000256" key="1">
    <source>
        <dbReference type="SAM" id="MobiDB-lite"/>
    </source>
</evidence>
<comment type="caution">
    <text evidence="2">The sequence shown here is derived from an EMBL/GenBank/DDBJ whole genome shotgun (WGS) entry which is preliminary data.</text>
</comment>
<dbReference type="Proteomes" id="UP001500642">
    <property type="component" value="Unassembled WGS sequence"/>
</dbReference>
<feature type="region of interest" description="Disordered" evidence="1">
    <location>
        <begin position="1"/>
        <end position="91"/>
    </location>
</feature>
<evidence type="ECO:0000313" key="3">
    <source>
        <dbReference type="Proteomes" id="UP001500642"/>
    </source>
</evidence>
<reference evidence="3" key="1">
    <citation type="journal article" date="2019" name="Int. J. Syst. Evol. Microbiol.">
        <title>The Global Catalogue of Microorganisms (GCM) 10K type strain sequencing project: providing services to taxonomists for standard genome sequencing and annotation.</title>
        <authorList>
            <consortium name="The Broad Institute Genomics Platform"/>
            <consortium name="The Broad Institute Genome Sequencing Center for Infectious Disease"/>
            <person name="Wu L."/>
            <person name="Ma J."/>
        </authorList>
    </citation>
    <scope>NUCLEOTIDE SEQUENCE [LARGE SCALE GENOMIC DNA]</scope>
    <source>
        <strain evidence="3">JCM 17808</strain>
    </source>
</reference>
<proteinExistence type="predicted"/>
<sequence>MTDGATTPNDPALPTEPLDAVVPEAEDDLLAQPGDADSPEPLDGRDGQPAAGGSDEPELLDAEDPLKDPQRAADESDTLLTETPLPEDPVG</sequence>
<keyword evidence="3" id="KW-1185">Reference proteome</keyword>
<dbReference type="EMBL" id="BAABGL010000002">
    <property type="protein sequence ID" value="GAA4384335.1"/>
    <property type="molecule type" value="Genomic_DNA"/>
</dbReference>
<feature type="compositionally biased region" description="Basic and acidic residues" evidence="1">
    <location>
        <begin position="64"/>
        <end position="74"/>
    </location>
</feature>
<evidence type="ECO:0000313" key="2">
    <source>
        <dbReference type="EMBL" id="GAA4384335.1"/>
    </source>
</evidence>
<evidence type="ECO:0008006" key="4">
    <source>
        <dbReference type="Google" id="ProtNLM"/>
    </source>
</evidence>
<protein>
    <recommendedName>
        <fullName evidence="4">Sugar ABC transporter ATPase</fullName>
    </recommendedName>
</protein>
<accession>A0ABP8J3F8</accession>
<name>A0ABP8J3F8_9MICO</name>
<organism evidence="2 3">
    <name type="scientific">Brevibacterium pityocampae</name>
    <dbReference type="NCBI Taxonomy" id="506594"/>
    <lineage>
        <taxon>Bacteria</taxon>
        <taxon>Bacillati</taxon>
        <taxon>Actinomycetota</taxon>
        <taxon>Actinomycetes</taxon>
        <taxon>Micrococcales</taxon>
        <taxon>Brevibacteriaceae</taxon>
        <taxon>Brevibacterium</taxon>
    </lineage>
</organism>
<gene>
    <name evidence="2" type="ORF">GCM10023167_04870</name>
</gene>